<gene>
    <name evidence="10" type="ORF">METZ01_LOCUS223525</name>
</gene>
<evidence type="ECO:0000313" key="10">
    <source>
        <dbReference type="EMBL" id="SVB70671.1"/>
    </source>
</evidence>
<dbReference type="Gene3D" id="3.40.50.620">
    <property type="entry name" value="HUPs"/>
    <property type="match status" value="1"/>
</dbReference>
<dbReference type="PANTHER" id="PTHR43766">
    <property type="entry name" value="TRYPTOPHAN--TRNA LIGASE, MITOCHONDRIAL"/>
    <property type="match status" value="1"/>
</dbReference>
<keyword evidence="6" id="KW-0067">ATP-binding</keyword>
<dbReference type="SUPFAM" id="SSF52374">
    <property type="entry name" value="Nucleotidylyl transferase"/>
    <property type="match status" value="1"/>
</dbReference>
<dbReference type="GO" id="GO:0005739">
    <property type="term" value="C:mitochondrion"/>
    <property type="evidence" value="ECO:0007669"/>
    <property type="project" value="UniProtKB-SubCell"/>
</dbReference>
<dbReference type="InterPro" id="IPR050203">
    <property type="entry name" value="Trp-tRNA_synthetase"/>
</dbReference>
<dbReference type="NCBIfam" id="TIGR00233">
    <property type="entry name" value="trpS"/>
    <property type="match status" value="1"/>
</dbReference>
<dbReference type="EC" id="6.1.1.2" evidence="3"/>
<evidence type="ECO:0000256" key="7">
    <source>
        <dbReference type="ARBA" id="ARBA00022917"/>
    </source>
</evidence>
<dbReference type="InterPro" id="IPR001412">
    <property type="entry name" value="aa-tRNA-synth_I_CS"/>
</dbReference>
<dbReference type="GO" id="GO:0005524">
    <property type="term" value="F:ATP binding"/>
    <property type="evidence" value="ECO:0007669"/>
    <property type="project" value="UniProtKB-KW"/>
</dbReference>
<dbReference type="InterPro" id="IPR002305">
    <property type="entry name" value="aa-tRNA-synth_Ic"/>
</dbReference>
<keyword evidence="7" id="KW-0648">Protein biosynthesis</keyword>
<dbReference type="HAMAP" id="MF_00140_B">
    <property type="entry name" value="Trp_tRNA_synth_B"/>
    <property type="match status" value="1"/>
</dbReference>
<dbReference type="InterPro" id="IPR014729">
    <property type="entry name" value="Rossmann-like_a/b/a_fold"/>
</dbReference>
<dbReference type="GO" id="GO:0004830">
    <property type="term" value="F:tryptophan-tRNA ligase activity"/>
    <property type="evidence" value="ECO:0007669"/>
    <property type="project" value="UniProtKB-EC"/>
</dbReference>
<organism evidence="10">
    <name type="scientific">marine metagenome</name>
    <dbReference type="NCBI Taxonomy" id="408172"/>
    <lineage>
        <taxon>unclassified sequences</taxon>
        <taxon>metagenomes</taxon>
        <taxon>ecological metagenomes</taxon>
    </lineage>
</organism>
<dbReference type="GO" id="GO:0006436">
    <property type="term" value="P:tryptophanyl-tRNA aminoacylation"/>
    <property type="evidence" value="ECO:0007669"/>
    <property type="project" value="InterPro"/>
</dbReference>
<accession>A0A382G8Z8</accession>
<sequence>MKDFIREPSSLTILHRSPFTMTEKKRSLSGIKPTGTPHLGNYLGMIKPAIKMQATHQTFYFIADYHALTNIREPQSLKEYTYDLTATFASLGMEFENHAFFRQSDIPEVTELTWFLACLTSKGLMERAHAFKDASAKGQDVNMGLFSYPILMASDILIYDSHVVPVGKDQKQHLEITRDLAIRFNHIYGDTLVVPEAIIEDQVAVIPGLDGQKMSKSYNNIIPLFESEKKLRKAIMKIETDSLSVEDVKDPETCNVFQLYQCFANETEQQALAEQYQAGGMGYGTAKQMCFEAIWDELKEASEHYQKIREDHAHLEGILEAGRDKARKVAREVVDRVRNRVGL</sequence>
<evidence type="ECO:0000256" key="1">
    <source>
        <dbReference type="ARBA" id="ARBA00004173"/>
    </source>
</evidence>
<dbReference type="PROSITE" id="PS00178">
    <property type="entry name" value="AA_TRNA_LIGASE_I"/>
    <property type="match status" value="1"/>
</dbReference>
<evidence type="ECO:0000256" key="3">
    <source>
        <dbReference type="ARBA" id="ARBA00013161"/>
    </source>
</evidence>
<comment type="similarity">
    <text evidence="2">Belongs to the class-I aminoacyl-tRNA synthetase family.</text>
</comment>
<dbReference type="Pfam" id="PF00579">
    <property type="entry name" value="tRNA-synt_1b"/>
    <property type="match status" value="1"/>
</dbReference>
<dbReference type="GO" id="GO:0005829">
    <property type="term" value="C:cytosol"/>
    <property type="evidence" value="ECO:0007669"/>
    <property type="project" value="TreeGrafter"/>
</dbReference>
<keyword evidence="4" id="KW-0436">Ligase</keyword>
<dbReference type="AlphaFoldDB" id="A0A382G8Z8"/>
<dbReference type="InterPro" id="IPR024109">
    <property type="entry name" value="Trp-tRNA-ligase_bac-type"/>
</dbReference>
<reference evidence="10" key="1">
    <citation type="submission" date="2018-05" db="EMBL/GenBank/DDBJ databases">
        <authorList>
            <person name="Lanie J.A."/>
            <person name="Ng W.-L."/>
            <person name="Kazmierczak K.M."/>
            <person name="Andrzejewski T.M."/>
            <person name="Davidsen T.M."/>
            <person name="Wayne K.J."/>
            <person name="Tettelin H."/>
            <person name="Glass J.I."/>
            <person name="Rusch D."/>
            <person name="Podicherti R."/>
            <person name="Tsui H.-C.T."/>
            <person name="Winkler M.E."/>
        </authorList>
    </citation>
    <scope>NUCLEOTIDE SEQUENCE</scope>
</reference>
<dbReference type="InterPro" id="IPR002306">
    <property type="entry name" value="Trp-tRNA-ligase"/>
</dbReference>
<protein>
    <recommendedName>
        <fullName evidence="3">tryptophan--tRNA ligase</fullName>
        <ecNumber evidence="3">6.1.1.2</ecNumber>
    </recommendedName>
</protein>
<evidence type="ECO:0000256" key="8">
    <source>
        <dbReference type="ARBA" id="ARBA00023146"/>
    </source>
</evidence>
<evidence type="ECO:0000256" key="6">
    <source>
        <dbReference type="ARBA" id="ARBA00022840"/>
    </source>
</evidence>
<dbReference type="CDD" id="cd00806">
    <property type="entry name" value="TrpRS_core"/>
    <property type="match status" value="1"/>
</dbReference>
<evidence type="ECO:0000256" key="4">
    <source>
        <dbReference type="ARBA" id="ARBA00022598"/>
    </source>
</evidence>
<dbReference type="Gene3D" id="1.10.240.10">
    <property type="entry name" value="Tyrosyl-Transfer RNA Synthetase"/>
    <property type="match status" value="1"/>
</dbReference>
<evidence type="ECO:0000256" key="5">
    <source>
        <dbReference type="ARBA" id="ARBA00022741"/>
    </source>
</evidence>
<dbReference type="PANTHER" id="PTHR43766:SF1">
    <property type="entry name" value="TRYPTOPHAN--TRNA LIGASE, MITOCHONDRIAL"/>
    <property type="match status" value="1"/>
</dbReference>
<comment type="subcellular location">
    <subcellularLocation>
        <location evidence="1">Mitochondrion</location>
    </subcellularLocation>
</comment>
<dbReference type="FunFam" id="1.10.240.10:FF:000005">
    <property type="entry name" value="Tryptophan--tRNA ligase"/>
    <property type="match status" value="1"/>
</dbReference>
<proteinExistence type="inferred from homology"/>
<evidence type="ECO:0000256" key="2">
    <source>
        <dbReference type="ARBA" id="ARBA00005594"/>
    </source>
</evidence>
<dbReference type="PRINTS" id="PR01039">
    <property type="entry name" value="TRNASYNTHTRP"/>
</dbReference>
<name>A0A382G8Z8_9ZZZZ</name>
<keyword evidence="5" id="KW-0547">Nucleotide-binding</keyword>
<keyword evidence="8" id="KW-0030">Aminoacyl-tRNA synthetase</keyword>
<dbReference type="EMBL" id="UINC01053757">
    <property type="protein sequence ID" value="SVB70671.1"/>
    <property type="molecule type" value="Genomic_DNA"/>
</dbReference>
<evidence type="ECO:0000256" key="9">
    <source>
        <dbReference type="ARBA" id="ARBA00049929"/>
    </source>
</evidence>
<comment type="catalytic activity">
    <reaction evidence="9">
        <text>tRNA(Trp) + L-tryptophan + ATP = L-tryptophyl-tRNA(Trp) + AMP + diphosphate + H(+)</text>
        <dbReference type="Rhea" id="RHEA:24080"/>
        <dbReference type="Rhea" id="RHEA-COMP:9671"/>
        <dbReference type="Rhea" id="RHEA-COMP:9705"/>
        <dbReference type="ChEBI" id="CHEBI:15378"/>
        <dbReference type="ChEBI" id="CHEBI:30616"/>
        <dbReference type="ChEBI" id="CHEBI:33019"/>
        <dbReference type="ChEBI" id="CHEBI:57912"/>
        <dbReference type="ChEBI" id="CHEBI:78442"/>
        <dbReference type="ChEBI" id="CHEBI:78535"/>
        <dbReference type="ChEBI" id="CHEBI:456215"/>
        <dbReference type="EC" id="6.1.1.2"/>
    </reaction>
</comment>